<evidence type="ECO:0000313" key="2">
    <source>
        <dbReference type="EMBL" id="RBO82505.1"/>
    </source>
</evidence>
<feature type="region of interest" description="Disordered" evidence="1">
    <location>
        <begin position="68"/>
        <end position="121"/>
    </location>
</feature>
<dbReference type="RefSeq" id="WP_067511263.1">
    <property type="nucleotide sequence ID" value="NZ_QNRE01000022.1"/>
</dbReference>
<dbReference type="Pfam" id="PF26327">
    <property type="entry name" value="LpqS"/>
    <property type="match status" value="1"/>
</dbReference>
<dbReference type="InterPro" id="IPR058714">
    <property type="entry name" value="LpqS"/>
</dbReference>
<dbReference type="AlphaFoldDB" id="A0A366CY10"/>
<dbReference type="Proteomes" id="UP000252586">
    <property type="component" value="Unassembled WGS sequence"/>
</dbReference>
<dbReference type="STRING" id="1210090.GCA_001613185_04584"/>
<evidence type="ECO:0000256" key="1">
    <source>
        <dbReference type="SAM" id="MobiDB-lite"/>
    </source>
</evidence>
<gene>
    <name evidence="2" type="ORF">DFR74_12245</name>
</gene>
<dbReference type="OrthoDB" id="4554897at2"/>
<keyword evidence="3" id="KW-1185">Reference proteome</keyword>
<comment type="caution">
    <text evidence="2">The sequence shown here is derived from an EMBL/GenBank/DDBJ whole genome shotgun (WGS) entry which is preliminary data.</text>
</comment>
<proteinExistence type="predicted"/>
<reference evidence="2 3" key="1">
    <citation type="submission" date="2018-06" db="EMBL/GenBank/DDBJ databases">
        <title>Genomic Encyclopedia of Type Strains, Phase IV (KMG-IV): sequencing the most valuable type-strain genomes for metagenomic binning, comparative biology and taxonomic classification.</title>
        <authorList>
            <person name="Goeker M."/>
        </authorList>
    </citation>
    <scope>NUCLEOTIDE SEQUENCE [LARGE SCALE GENOMIC DNA]</scope>
    <source>
        <strain evidence="2 3">DSM 44599</strain>
    </source>
</reference>
<organism evidence="2 3">
    <name type="scientific">Nocardia puris</name>
    <dbReference type="NCBI Taxonomy" id="208602"/>
    <lineage>
        <taxon>Bacteria</taxon>
        <taxon>Bacillati</taxon>
        <taxon>Actinomycetota</taxon>
        <taxon>Actinomycetes</taxon>
        <taxon>Mycobacteriales</taxon>
        <taxon>Nocardiaceae</taxon>
        <taxon>Nocardia</taxon>
    </lineage>
</organism>
<protein>
    <submittedName>
        <fullName evidence="2">Uncharacterized protein</fullName>
    </submittedName>
</protein>
<dbReference type="EMBL" id="QNRE01000022">
    <property type="protein sequence ID" value="RBO82505.1"/>
    <property type="molecule type" value="Genomic_DNA"/>
</dbReference>
<sequence>MTFAAARRPAPRAVVAFVFAAWVLALVLPDCHVFARAAAVHEHIESVGPGVENTVTLWAAADRHAHVNPPERHLPGDALLVAPPRSGPSWPDLLPGLDTPSAAPPAPERLGAAPRAPPGSALPVLGGRDLLVRFGIDRN</sequence>
<accession>A0A366CY10</accession>
<evidence type="ECO:0000313" key="3">
    <source>
        <dbReference type="Proteomes" id="UP000252586"/>
    </source>
</evidence>
<name>A0A366CY10_9NOCA</name>